<dbReference type="AlphaFoldDB" id="M3HY39"/>
<protein>
    <submittedName>
        <fullName evidence="1">Uncharacterized protein</fullName>
    </submittedName>
</protein>
<organism evidence="1 2">
    <name type="scientific">Leptospira interrogans serovar Copenhageni str. LT2050</name>
    <dbReference type="NCBI Taxonomy" id="1001598"/>
    <lineage>
        <taxon>Bacteria</taxon>
        <taxon>Pseudomonadati</taxon>
        <taxon>Spirochaetota</taxon>
        <taxon>Spirochaetia</taxon>
        <taxon>Leptospirales</taxon>
        <taxon>Leptospiraceae</taxon>
        <taxon>Leptospira</taxon>
    </lineage>
</organism>
<name>M3HY39_LEPIT</name>
<accession>M3HY39</accession>
<gene>
    <name evidence="1" type="ORF">LEP1GSC150_1630</name>
</gene>
<evidence type="ECO:0000313" key="2">
    <source>
        <dbReference type="Proteomes" id="UP000011778"/>
    </source>
</evidence>
<evidence type="ECO:0000313" key="1">
    <source>
        <dbReference type="EMBL" id="EMG22786.1"/>
    </source>
</evidence>
<dbReference type="Proteomes" id="UP000011778">
    <property type="component" value="Unassembled WGS sequence"/>
</dbReference>
<reference evidence="1 2" key="1">
    <citation type="submission" date="2013-02" db="EMBL/GenBank/DDBJ databases">
        <authorList>
            <person name="Harkins D.M."/>
            <person name="Durkin A.S."/>
            <person name="Brinkac L.M."/>
            <person name="Haft D.H."/>
            <person name="Selengut J.D."/>
            <person name="Sanka R."/>
            <person name="DePew J."/>
            <person name="Purushe J."/>
            <person name="Tulsiani S.M."/>
            <person name="Graham G.C."/>
            <person name="Burns M.-A."/>
            <person name="Dohnt M.F."/>
            <person name="Smythe L.D."/>
            <person name="McKay D.B."/>
            <person name="Craig S.B."/>
            <person name="Vinetz J.M."/>
            <person name="Sutton G.G."/>
            <person name="Nierman W.C."/>
            <person name="Fouts D.E."/>
        </authorList>
    </citation>
    <scope>NUCLEOTIDE SEQUENCE [LARGE SCALE GENOMIC DNA]</scope>
    <source>
        <strain evidence="1 2">LT2050</strain>
    </source>
</reference>
<sequence>MVTESPKIPEFRNSCIFLHLGFEFQKRDKRRLYFYLYKLNYELEEKENVKEEILLYRKF</sequence>
<proteinExistence type="predicted"/>
<comment type="caution">
    <text evidence="1">The sequence shown here is derived from an EMBL/GenBank/DDBJ whole genome shotgun (WGS) entry which is preliminary data.</text>
</comment>
<dbReference type="EMBL" id="AFMD02000172">
    <property type="protein sequence ID" value="EMG22786.1"/>
    <property type="molecule type" value="Genomic_DNA"/>
</dbReference>